<accession>E9GD76</accession>
<feature type="domain" description="GST N-terminal" evidence="5">
    <location>
        <begin position="23"/>
        <end position="102"/>
    </location>
</feature>
<dbReference type="InterPro" id="IPR004045">
    <property type="entry name" value="Glutathione_S-Trfase_N"/>
</dbReference>
<dbReference type="GO" id="GO:0016853">
    <property type="term" value="F:isomerase activity"/>
    <property type="evidence" value="ECO:0007669"/>
    <property type="project" value="UniProtKB-KW"/>
</dbReference>
<dbReference type="SUPFAM" id="SSF47616">
    <property type="entry name" value="GST C-terminal domain-like"/>
    <property type="match status" value="1"/>
</dbReference>
<name>E9GD76_DAPPU</name>
<dbReference type="InterPro" id="IPR010987">
    <property type="entry name" value="Glutathione-S-Trfase_C-like"/>
</dbReference>
<comment type="similarity">
    <text evidence="3">Belongs to the GST superfamily. Sigma family.</text>
</comment>
<dbReference type="SFLD" id="SFLDG01205">
    <property type="entry name" value="AMPS.1"/>
    <property type="match status" value="1"/>
</dbReference>
<keyword evidence="7" id="KW-0413">Isomerase</keyword>
<dbReference type="EC" id="2.5.1.18" evidence="1"/>
<dbReference type="FunFam" id="3.40.30.10:FF:000035">
    <property type="entry name" value="hematopoietic prostaglandin D synthase"/>
    <property type="match status" value="1"/>
</dbReference>
<dbReference type="PANTHER" id="PTHR11571">
    <property type="entry name" value="GLUTATHIONE S-TRANSFERASE"/>
    <property type="match status" value="1"/>
</dbReference>
<dbReference type="GO" id="GO:0006749">
    <property type="term" value="P:glutathione metabolic process"/>
    <property type="evidence" value="ECO:0000318"/>
    <property type="project" value="GO_Central"/>
</dbReference>
<dbReference type="FunCoup" id="E9GD76">
    <property type="interactions" value="281"/>
</dbReference>
<dbReference type="SUPFAM" id="SSF52833">
    <property type="entry name" value="Thioredoxin-like"/>
    <property type="match status" value="1"/>
</dbReference>
<dbReference type="InterPro" id="IPR036249">
    <property type="entry name" value="Thioredoxin-like_sf"/>
</dbReference>
<dbReference type="CDD" id="cd03192">
    <property type="entry name" value="GST_C_Sigma_like"/>
    <property type="match status" value="1"/>
</dbReference>
<dbReference type="Gene3D" id="3.40.30.10">
    <property type="entry name" value="Glutaredoxin"/>
    <property type="match status" value="1"/>
</dbReference>
<dbReference type="AlphaFoldDB" id="E9GD76"/>
<organism evidence="7 9">
    <name type="scientific">Daphnia pulex</name>
    <name type="common">Water flea</name>
    <dbReference type="NCBI Taxonomy" id="6669"/>
    <lineage>
        <taxon>Eukaryota</taxon>
        <taxon>Metazoa</taxon>
        <taxon>Ecdysozoa</taxon>
        <taxon>Arthropoda</taxon>
        <taxon>Crustacea</taxon>
        <taxon>Branchiopoda</taxon>
        <taxon>Diplostraca</taxon>
        <taxon>Cladocera</taxon>
        <taxon>Anomopoda</taxon>
        <taxon>Daphniidae</taxon>
        <taxon>Daphnia</taxon>
    </lineage>
</organism>
<dbReference type="EMBL" id="MN730108">
    <property type="protein sequence ID" value="QNM80602.1"/>
    <property type="molecule type" value="mRNA"/>
</dbReference>
<evidence type="ECO:0000313" key="7">
    <source>
        <dbReference type="EMBL" id="EFX82688.1"/>
    </source>
</evidence>
<gene>
    <name evidence="7" type="primary">PGD2B</name>
    <name evidence="7" type="ORF">DAPPUDRAFT_316534</name>
</gene>
<proteinExistence type="evidence at transcript level"/>
<dbReference type="Pfam" id="PF14497">
    <property type="entry name" value="GST_C_3"/>
    <property type="match status" value="1"/>
</dbReference>
<dbReference type="PROSITE" id="PS50405">
    <property type="entry name" value="GST_CTER"/>
    <property type="match status" value="1"/>
</dbReference>
<dbReference type="Proteomes" id="UP000000305">
    <property type="component" value="Unassembled WGS sequence"/>
</dbReference>
<dbReference type="EMBL" id="GL732539">
    <property type="protein sequence ID" value="EFX82688.1"/>
    <property type="molecule type" value="Genomic_DNA"/>
</dbReference>
<dbReference type="InterPro" id="IPR050213">
    <property type="entry name" value="GST_superfamily"/>
</dbReference>
<comment type="catalytic activity">
    <reaction evidence="4">
        <text>RX + glutathione = an S-substituted glutathione + a halide anion + H(+)</text>
        <dbReference type="Rhea" id="RHEA:16437"/>
        <dbReference type="ChEBI" id="CHEBI:15378"/>
        <dbReference type="ChEBI" id="CHEBI:16042"/>
        <dbReference type="ChEBI" id="CHEBI:17792"/>
        <dbReference type="ChEBI" id="CHEBI:57925"/>
        <dbReference type="ChEBI" id="CHEBI:90779"/>
        <dbReference type="EC" id="2.5.1.18"/>
    </reaction>
</comment>
<reference evidence="7 9" key="1">
    <citation type="journal article" date="2011" name="Science">
        <title>The ecoresponsive genome of Daphnia pulex.</title>
        <authorList>
            <person name="Colbourne J.K."/>
            <person name="Pfrender M.E."/>
            <person name="Gilbert D."/>
            <person name="Thomas W.K."/>
            <person name="Tucker A."/>
            <person name="Oakley T.H."/>
            <person name="Tokishita S."/>
            <person name="Aerts A."/>
            <person name="Arnold G.J."/>
            <person name="Basu M.K."/>
            <person name="Bauer D.J."/>
            <person name="Caceres C.E."/>
            <person name="Carmel L."/>
            <person name="Casola C."/>
            <person name="Choi J.H."/>
            <person name="Detter J.C."/>
            <person name="Dong Q."/>
            <person name="Dusheyko S."/>
            <person name="Eads B.D."/>
            <person name="Frohlich T."/>
            <person name="Geiler-Samerotte K.A."/>
            <person name="Gerlach D."/>
            <person name="Hatcher P."/>
            <person name="Jogdeo S."/>
            <person name="Krijgsveld J."/>
            <person name="Kriventseva E.V."/>
            <person name="Kultz D."/>
            <person name="Laforsch C."/>
            <person name="Lindquist E."/>
            <person name="Lopez J."/>
            <person name="Manak J.R."/>
            <person name="Muller J."/>
            <person name="Pangilinan J."/>
            <person name="Patwardhan R.P."/>
            <person name="Pitluck S."/>
            <person name="Pritham E.J."/>
            <person name="Rechtsteiner A."/>
            <person name="Rho M."/>
            <person name="Rogozin I.B."/>
            <person name="Sakarya O."/>
            <person name="Salamov A."/>
            <person name="Schaack S."/>
            <person name="Shapiro H."/>
            <person name="Shiga Y."/>
            <person name="Skalitzky C."/>
            <person name="Smith Z."/>
            <person name="Souvorov A."/>
            <person name="Sung W."/>
            <person name="Tang Z."/>
            <person name="Tsuchiya D."/>
            <person name="Tu H."/>
            <person name="Vos H."/>
            <person name="Wang M."/>
            <person name="Wolf Y.I."/>
            <person name="Yamagata H."/>
            <person name="Yamada T."/>
            <person name="Ye Y."/>
            <person name="Shaw J.R."/>
            <person name="Andrews J."/>
            <person name="Crease T.J."/>
            <person name="Tang H."/>
            <person name="Lucas S.M."/>
            <person name="Robertson H.M."/>
            <person name="Bork P."/>
            <person name="Koonin E.V."/>
            <person name="Zdobnov E.M."/>
            <person name="Grigoriev I.V."/>
            <person name="Lynch M."/>
            <person name="Boore J.L."/>
        </authorList>
    </citation>
    <scope>NUCLEOTIDE SEQUENCE [LARGE SCALE GENOMIC DNA]</scope>
</reference>
<feature type="domain" description="GST C-terminal" evidence="6">
    <location>
        <begin position="104"/>
        <end position="227"/>
    </location>
</feature>
<sequence>MRSRTLDSVSPRKDYTLLQMKIPNYKLIYSNARGRADLARLILHCAGVPFEDIHCGHSDWPSIKQDTSFRQVPILEVDGVHLESHQSNAVARYLARQHGLAGQNQWEETRADMIVDCMCYLHAGMCPITREKNMEKQQELFDEINQEMIQPHAEVIEQLLINNGSGYLVGNALTWADLAYYAYFTTPIMELFGGQVLEDHPHLRQLVKHIGDIPTIKKYIEKSVRKN</sequence>
<dbReference type="SFLD" id="SFLDG00363">
    <property type="entry name" value="AMPS_(cytGST):_Alpha-__Mu-__Pi"/>
    <property type="match status" value="1"/>
</dbReference>
<dbReference type="GO" id="GO:0004364">
    <property type="term" value="F:glutathione transferase activity"/>
    <property type="evidence" value="ECO:0000318"/>
    <property type="project" value="GO_Central"/>
</dbReference>
<keyword evidence="2 8" id="KW-0808">Transferase</keyword>
<dbReference type="InterPro" id="IPR036282">
    <property type="entry name" value="Glutathione-S-Trfase_C_sf"/>
</dbReference>
<dbReference type="PANTHER" id="PTHR11571:SF224">
    <property type="entry name" value="HEMATOPOIETIC PROSTAGLANDIN D SYNTHASE"/>
    <property type="match status" value="1"/>
</dbReference>
<evidence type="ECO:0000259" key="6">
    <source>
        <dbReference type="PROSITE" id="PS50405"/>
    </source>
</evidence>
<reference evidence="8" key="2">
    <citation type="submission" date="2019-11" db="EMBL/GenBank/DDBJ databases">
        <authorList>
            <person name="Liu Z."/>
            <person name="Zhang W."/>
            <person name="Zhao Y."/>
        </authorList>
    </citation>
    <scope>NUCLEOTIDE SEQUENCE</scope>
</reference>
<evidence type="ECO:0000256" key="1">
    <source>
        <dbReference type="ARBA" id="ARBA00012452"/>
    </source>
</evidence>
<dbReference type="Gene3D" id="1.20.1050.10">
    <property type="match status" value="1"/>
</dbReference>
<evidence type="ECO:0000313" key="9">
    <source>
        <dbReference type="Proteomes" id="UP000000305"/>
    </source>
</evidence>
<dbReference type="KEGG" id="dpx:DAPPUDRAFT_316534"/>
<evidence type="ECO:0000256" key="2">
    <source>
        <dbReference type="ARBA" id="ARBA00022679"/>
    </source>
</evidence>
<evidence type="ECO:0000259" key="5">
    <source>
        <dbReference type="PROSITE" id="PS50404"/>
    </source>
</evidence>
<keyword evidence="9" id="KW-1185">Reference proteome</keyword>
<dbReference type="SFLD" id="SFLDS00019">
    <property type="entry name" value="Glutathione_Transferase_(cytos"/>
    <property type="match status" value="1"/>
</dbReference>
<dbReference type="eggNOG" id="KOG1695">
    <property type="taxonomic scope" value="Eukaryota"/>
</dbReference>
<evidence type="ECO:0000256" key="4">
    <source>
        <dbReference type="ARBA" id="ARBA00047960"/>
    </source>
</evidence>
<dbReference type="FunFam" id="1.20.1050.10:FF:000030">
    <property type="entry name" value="Glutathione S-transferase S1"/>
    <property type="match status" value="1"/>
</dbReference>
<dbReference type="OMA" id="RIDQADW"/>
<dbReference type="GO" id="GO:0004602">
    <property type="term" value="F:glutathione peroxidase activity"/>
    <property type="evidence" value="ECO:0007669"/>
    <property type="project" value="UniProtKB-ARBA"/>
</dbReference>
<dbReference type="PROSITE" id="PS50404">
    <property type="entry name" value="GST_NTER"/>
    <property type="match status" value="1"/>
</dbReference>
<evidence type="ECO:0000313" key="8">
    <source>
        <dbReference type="EMBL" id="QNM80602.1"/>
    </source>
</evidence>
<dbReference type="InterPro" id="IPR004046">
    <property type="entry name" value="GST_C"/>
</dbReference>
<dbReference type="HOGENOM" id="CLU_039475_1_0_1"/>
<dbReference type="InterPro" id="IPR040079">
    <property type="entry name" value="Glutathione_S-Trfase"/>
</dbReference>
<dbReference type="STRING" id="6669.E9GD76"/>
<evidence type="ECO:0000256" key="3">
    <source>
        <dbReference type="ARBA" id="ARBA00038317"/>
    </source>
</evidence>
<dbReference type="CDD" id="cd03039">
    <property type="entry name" value="GST_N_Sigma_like"/>
    <property type="match status" value="1"/>
</dbReference>
<dbReference type="OrthoDB" id="414243at2759"/>
<protein>
    <recommendedName>
        <fullName evidence="1">glutathione transferase</fullName>
        <ecNumber evidence="1">2.5.1.18</ecNumber>
    </recommendedName>
</protein>